<evidence type="ECO:0000256" key="12">
    <source>
        <dbReference type="SAM" id="SignalP"/>
    </source>
</evidence>
<dbReference type="InterPro" id="IPR050412">
    <property type="entry name" value="Ig-like_Receptors_ImmuneReg"/>
</dbReference>
<evidence type="ECO:0000256" key="10">
    <source>
        <dbReference type="ARBA" id="ARBA00023319"/>
    </source>
</evidence>
<feature type="domain" description="Immunoglobulin-like beta-sandwich" evidence="13">
    <location>
        <begin position="154"/>
        <end position="231"/>
    </location>
</feature>
<dbReference type="InterPro" id="IPR013783">
    <property type="entry name" value="Ig-like_fold"/>
</dbReference>
<evidence type="ECO:0000313" key="15">
    <source>
        <dbReference type="Proteomes" id="UP000291022"/>
    </source>
</evidence>
<evidence type="ECO:0000256" key="1">
    <source>
        <dbReference type="ARBA" id="ARBA00004162"/>
    </source>
</evidence>
<dbReference type="InterPro" id="IPR036179">
    <property type="entry name" value="Ig-like_dom_sf"/>
</dbReference>
<evidence type="ECO:0000313" key="14">
    <source>
        <dbReference type="Ensembl" id="ENSUAMP00000005054.1"/>
    </source>
</evidence>
<feature type="transmembrane region" description="Helical" evidence="11">
    <location>
        <begin position="303"/>
        <end position="326"/>
    </location>
</feature>
<dbReference type="Proteomes" id="UP000291022">
    <property type="component" value="Unassembled WGS sequence"/>
</dbReference>
<evidence type="ECO:0000256" key="4">
    <source>
        <dbReference type="ARBA" id="ARBA00022729"/>
    </source>
</evidence>
<evidence type="ECO:0000256" key="6">
    <source>
        <dbReference type="ARBA" id="ARBA00022989"/>
    </source>
</evidence>
<feature type="chain" id="PRO_5019357927" description="Immunoglobulin-like beta-sandwich domain-containing protein" evidence="12">
    <location>
        <begin position="31"/>
        <end position="327"/>
    </location>
</feature>
<dbReference type="SUPFAM" id="SSF48726">
    <property type="entry name" value="Immunoglobulin"/>
    <property type="match status" value="2"/>
</dbReference>
<keyword evidence="9" id="KW-0325">Glycoprotein</keyword>
<dbReference type="Ensembl" id="ENSUAMT00000005748.1">
    <property type="protein sequence ID" value="ENSUAMP00000005054.1"/>
    <property type="gene ID" value="ENSUAMG00000004552.1"/>
</dbReference>
<keyword evidence="10" id="KW-0393">Immunoglobulin domain</keyword>
<protein>
    <recommendedName>
        <fullName evidence="13">Immunoglobulin-like beta-sandwich domain-containing protein</fullName>
    </recommendedName>
</protein>
<keyword evidence="7 11" id="KW-0472">Membrane</keyword>
<dbReference type="Gene3D" id="2.60.40.10">
    <property type="entry name" value="Immunoglobulins"/>
    <property type="match status" value="2"/>
</dbReference>
<dbReference type="Pfam" id="PF00047">
    <property type="entry name" value="ig"/>
    <property type="match status" value="1"/>
</dbReference>
<dbReference type="GO" id="GO:0019221">
    <property type="term" value="P:cytokine-mediated signaling pathway"/>
    <property type="evidence" value="ECO:0007669"/>
    <property type="project" value="TreeGrafter"/>
</dbReference>
<keyword evidence="2" id="KW-1003">Cell membrane</keyword>
<dbReference type="PANTHER" id="PTHR11738">
    <property type="entry name" value="MHC CLASS I NK CELL RECEPTOR"/>
    <property type="match status" value="1"/>
</dbReference>
<sequence length="327" mass="35259">MTTHTGRTGLHVVTLCVSACPAVTVGPPSAEPEPERGDAMTSTLMALLCLGTLPKPTIWAEPGSVIPRGTPVTIWCQGSLEAWEYHLLNEGHSGSWDTQMLLESRDKAKFTTYMTVVYAGRYRCDYLSPTGWSEPSEPLVVTGSHGKPQLSALPSPVVASGGNVTLQCASRLGFNRFVLTKEGERQPSSTLDSQQAPSGQFQALFPVGPVTPSLRGTFRCYGYYNNTPQIWSYPSDPLELLVSGAAVRGLFSQCLRDASGREGQRSPAAGLLAGSEVNAHSRCSVKWHRWLSPGVARAQGPHWYLYVLIGAAVAFVLLLGLFILLLV</sequence>
<dbReference type="FunFam" id="2.60.40.10:FF:000049">
    <property type="entry name" value="Leukocyte immunoglobulin-like receptor subfamily B member 1"/>
    <property type="match status" value="2"/>
</dbReference>
<keyword evidence="15" id="KW-1185">Reference proteome</keyword>
<evidence type="ECO:0000256" key="11">
    <source>
        <dbReference type="SAM" id="Phobius"/>
    </source>
</evidence>
<dbReference type="GeneTree" id="ENSGT01100000263478"/>
<dbReference type="InterPro" id="IPR013151">
    <property type="entry name" value="Immunoglobulin_dom"/>
</dbReference>
<evidence type="ECO:0000256" key="2">
    <source>
        <dbReference type="ARBA" id="ARBA00022475"/>
    </source>
</evidence>
<feature type="signal peptide" evidence="12">
    <location>
        <begin position="1"/>
        <end position="30"/>
    </location>
</feature>
<comment type="subcellular location">
    <subcellularLocation>
        <location evidence="1">Cell membrane</location>
        <topology evidence="1">Single-pass membrane protein</topology>
    </subcellularLocation>
</comment>
<evidence type="ECO:0000259" key="13">
    <source>
        <dbReference type="Pfam" id="PF00047"/>
    </source>
</evidence>
<evidence type="ECO:0000256" key="9">
    <source>
        <dbReference type="ARBA" id="ARBA00023180"/>
    </source>
</evidence>
<keyword evidence="8" id="KW-1015">Disulfide bond</keyword>
<dbReference type="AlphaFoldDB" id="A0A452QIT7"/>
<name>A0A452QIT7_URSAM</name>
<evidence type="ECO:0000256" key="3">
    <source>
        <dbReference type="ARBA" id="ARBA00022692"/>
    </source>
</evidence>
<dbReference type="GO" id="GO:0002764">
    <property type="term" value="P:immune response-regulating signaling pathway"/>
    <property type="evidence" value="ECO:0007669"/>
    <property type="project" value="TreeGrafter"/>
</dbReference>
<dbReference type="PANTHER" id="PTHR11738:SF179">
    <property type="entry name" value="LEUKOCYTE IMMUNOGLOBULIN-LIKE RECEPTOR SUBFAMILY A MEMBER 5"/>
    <property type="match status" value="1"/>
</dbReference>
<dbReference type="Pfam" id="PF13895">
    <property type="entry name" value="Ig_2"/>
    <property type="match status" value="1"/>
</dbReference>
<dbReference type="GO" id="GO:0032396">
    <property type="term" value="F:inhibitory MHC class I receptor activity"/>
    <property type="evidence" value="ECO:0007669"/>
    <property type="project" value="TreeGrafter"/>
</dbReference>
<reference evidence="14" key="3">
    <citation type="submission" date="2025-09" db="UniProtKB">
        <authorList>
            <consortium name="Ensembl"/>
        </authorList>
    </citation>
    <scope>IDENTIFICATION</scope>
</reference>
<accession>A0A452QIT7</accession>
<dbReference type="CDD" id="cd05711">
    <property type="entry name" value="IgC2_D2_LILR_KIR_like"/>
    <property type="match status" value="1"/>
</dbReference>
<reference evidence="14" key="2">
    <citation type="submission" date="2025-08" db="UniProtKB">
        <authorList>
            <consortium name="Ensembl"/>
        </authorList>
    </citation>
    <scope>IDENTIFICATION</scope>
</reference>
<evidence type="ECO:0000256" key="8">
    <source>
        <dbReference type="ARBA" id="ARBA00023157"/>
    </source>
</evidence>
<evidence type="ECO:0000256" key="5">
    <source>
        <dbReference type="ARBA" id="ARBA00022737"/>
    </source>
</evidence>
<keyword evidence="5" id="KW-0677">Repeat</keyword>
<keyword evidence="3 11" id="KW-0812">Transmembrane</keyword>
<proteinExistence type="predicted"/>
<dbReference type="GO" id="GO:0005886">
    <property type="term" value="C:plasma membrane"/>
    <property type="evidence" value="ECO:0007669"/>
    <property type="project" value="UniProtKB-SubCell"/>
</dbReference>
<reference evidence="15" key="1">
    <citation type="submission" date="2016-06" db="EMBL/GenBank/DDBJ databases">
        <title>De novo assembly and RNA-Seq shows season-dependent expression and editing in black bear kidneys.</title>
        <authorList>
            <person name="Korstanje R."/>
            <person name="Srivastava A."/>
            <person name="Sarsani V.K."/>
            <person name="Sheehan S.M."/>
            <person name="Seger R.L."/>
            <person name="Barter M.E."/>
            <person name="Lindqvist C."/>
            <person name="Brody L.C."/>
            <person name="Mullikin J.C."/>
        </authorList>
    </citation>
    <scope>NUCLEOTIDE SEQUENCE [LARGE SCALE GENOMIC DNA]</scope>
</reference>
<keyword evidence="6 11" id="KW-1133">Transmembrane helix</keyword>
<organism evidence="14 15">
    <name type="scientific">Ursus americanus</name>
    <name type="common">American black bear</name>
    <name type="synonym">Euarctos americanus</name>
    <dbReference type="NCBI Taxonomy" id="9643"/>
    <lineage>
        <taxon>Eukaryota</taxon>
        <taxon>Metazoa</taxon>
        <taxon>Chordata</taxon>
        <taxon>Craniata</taxon>
        <taxon>Vertebrata</taxon>
        <taxon>Euteleostomi</taxon>
        <taxon>Mammalia</taxon>
        <taxon>Eutheria</taxon>
        <taxon>Laurasiatheria</taxon>
        <taxon>Carnivora</taxon>
        <taxon>Caniformia</taxon>
        <taxon>Ursidae</taxon>
        <taxon>Ursus</taxon>
    </lineage>
</organism>
<keyword evidence="4 12" id="KW-0732">Signal</keyword>
<evidence type="ECO:0000256" key="7">
    <source>
        <dbReference type="ARBA" id="ARBA00023136"/>
    </source>
</evidence>